<proteinExistence type="predicted"/>
<keyword evidence="2" id="KW-1185">Reference proteome</keyword>
<dbReference type="OrthoDB" id="10057240at2759"/>
<protein>
    <recommendedName>
        <fullName evidence="3">PiggyBac transposable element-derived protein domain-containing protein</fullName>
    </recommendedName>
</protein>
<accession>A0A177BAM9</accession>
<comment type="caution">
    <text evidence="1">The sequence shown here is derived from an EMBL/GenBank/DDBJ whole genome shotgun (WGS) entry which is preliminary data.</text>
</comment>
<reference evidence="1 2" key="1">
    <citation type="submission" date="2016-04" db="EMBL/GenBank/DDBJ databases">
        <title>The genome of Intoshia linei affirms orthonectids as highly simplified spiralians.</title>
        <authorList>
            <person name="Mikhailov K.V."/>
            <person name="Slusarev G.S."/>
            <person name="Nikitin M.A."/>
            <person name="Logacheva M.D."/>
            <person name="Penin A."/>
            <person name="Aleoshin V."/>
            <person name="Panchin Y.V."/>
        </authorList>
    </citation>
    <scope>NUCLEOTIDE SEQUENCE [LARGE SCALE GENOMIC DNA]</scope>
    <source>
        <strain evidence="1">Intl2013</strain>
        <tissue evidence="1">Whole animal</tissue>
    </source>
</reference>
<organism evidence="1 2">
    <name type="scientific">Intoshia linei</name>
    <dbReference type="NCBI Taxonomy" id="1819745"/>
    <lineage>
        <taxon>Eukaryota</taxon>
        <taxon>Metazoa</taxon>
        <taxon>Spiralia</taxon>
        <taxon>Lophotrochozoa</taxon>
        <taxon>Mesozoa</taxon>
        <taxon>Orthonectida</taxon>
        <taxon>Rhopaluridae</taxon>
        <taxon>Intoshia</taxon>
    </lineage>
</organism>
<dbReference type="AlphaFoldDB" id="A0A177BAM9"/>
<sequence length="91" mass="10603">MPKKHLLKKFYKIWIKPQAYLFCHQIIMNILPNDVAEQQNNRTNSAPLISESIIIKQEKGYMDYINDGSVLFFRWKDNAVVTVGSNFEGIV</sequence>
<dbReference type="EMBL" id="LWCA01000068">
    <property type="protein sequence ID" value="OAF71240.1"/>
    <property type="molecule type" value="Genomic_DNA"/>
</dbReference>
<evidence type="ECO:0000313" key="2">
    <source>
        <dbReference type="Proteomes" id="UP000078046"/>
    </source>
</evidence>
<dbReference type="Proteomes" id="UP000078046">
    <property type="component" value="Unassembled WGS sequence"/>
</dbReference>
<name>A0A177BAM9_9BILA</name>
<gene>
    <name evidence="1" type="ORF">A3Q56_00988</name>
</gene>
<evidence type="ECO:0008006" key="3">
    <source>
        <dbReference type="Google" id="ProtNLM"/>
    </source>
</evidence>
<evidence type="ECO:0000313" key="1">
    <source>
        <dbReference type="EMBL" id="OAF71240.1"/>
    </source>
</evidence>